<keyword evidence="2" id="KW-0812">Transmembrane</keyword>
<feature type="compositionally biased region" description="Polar residues" evidence="1">
    <location>
        <begin position="9"/>
        <end position="27"/>
    </location>
</feature>
<keyword evidence="4" id="KW-1185">Reference proteome</keyword>
<feature type="transmembrane region" description="Helical" evidence="2">
    <location>
        <begin position="47"/>
        <end position="76"/>
    </location>
</feature>
<keyword evidence="2" id="KW-1133">Transmembrane helix</keyword>
<evidence type="ECO:0000256" key="1">
    <source>
        <dbReference type="SAM" id="MobiDB-lite"/>
    </source>
</evidence>
<evidence type="ECO:0000313" key="4">
    <source>
        <dbReference type="Proteomes" id="UP001501576"/>
    </source>
</evidence>
<organism evidence="3 4">
    <name type="scientific">Streptomyces mordarskii</name>
    <dbReference type="NCBI Taxonomy" id="1226758"/>
    <lineage>
        <taxon>Bacteria</taxon>
        <taxon>Bacillati</taxon>
        <taxon>Actinomycetota</taxon>
        <taxon>Actinomycetes</taxon>
        <taxon>Kitasatosporales</taxon>
        <taxon>Streptomycetaceae</taxon>
        <taxon>Streptomyces</taxon>
    </lineage>
</organism>
<evidence type="ECO:0000313" key="3">
    <source>
        <dbReference type="EMBL" id="GAA0508152.1"/>
    </source>
</evidence>
<protein>
    <submittedName>
        <fullName evidence="3">Uncharacterized protein</fullName>
    </submittedName>
</protein>
<evidence type="ECO:0000256" key="2">
    <source>
        <dbReference type="SAM" id="Phobius"/>
    </source>
</evidence>
<feature type="region of interest" description="Disordered" evidence="1">
    <location>
        <begin position="1"/>
        <end position="30"/>
    </location>
</feature>
<dbReference type="EMBL" id="BAAABZ010000002">
    <property type="protein sequence ID" value="GAA0508152.1"/>
    <property type="molecule type" value="Genomic_DNA"/>
</dbReference>
<comment type="caution">
    <text evidence="3">The sequence shown here is derived from an EMBL/GenBank/DDBJ whole genome shotgun (WGS) entry which is preliminary data.</text>
</comment>
<proteinExistence type="predicted"/>
<dbReference type="Proteomes" id="UP001501576">
    <property type="component" value="Unassembled WGS sequence"/>
</dbReference>
<sequence length="120" mass="12623">MVGRATLTMKKSISGSAAPSSTVNSPRGLSAGPEEVWVRPVVFPPVVFAPVVFAPVVFVPAVFPVVFAVSGAAFLVRIVEICVSVTLTKILGRSSWYQSVFILVPEVPGNRLSPSGTLEP</sequence>
<accession>A0ABN1BYE6</accession>
<keyword evidence="2" id="KW-0472">Membrane</keyword>
<reference evidence="3 4" key="1">
    <citation type="journal article" date="2019" name="Int. J. Syst. Evol. Microbiol.">
        <title>The Global Catalogue of Microorganisms (GCM) 10K type strain sequencing project: providing services to taxonomists for standard genome sequencing and annotation.</title>
        <authorList>
            <consortium name="The Broad Institute Genomics Platform"/>
            <consortium name="The Broad Institute Genome Sequencing Center for Infectious Disease"/>
            <person name="Wu L."/>
            <person name="Ma J."/>
        </authorList>
    </citation>
    <scope>NUCLEOTIDE SEQUENCE [LARGE SCALE GENOMIC DNA]</scope>
    <source>
        <strain evidence="3 4">JCM 5052</strain>
    </source>
</reference>
<gene>
    <name evidence="3" type="ORF">GCM10010390_08840</name>
</gene>
<name>A0ABN1BYE6_9ACTN</name>